<evidence type="ECO:0000313" key="5">
    <source>
        <dbReference type="Proteomes" id="UP001152484"/>
    </source>
</evidence>
<comment type="function">
    <text evidence="2">Repressor of jasmonate responses.</text>
</comment>
<dbReference type="Pfam" id="PF09425">
    <property type="entry name" value="Jas_motif"/>
    <property type="match status" value="1"/>
</dbReference>
<dbReference type="OrthoDB" id="1937734at2759"/>
<proteinExistence type="inferred from homology"/>
<dbReference type="PANTHER" id="PTHR33077">
    <property type="entry name" value="PROTEIN TIFY 4A-RELATED-RELATED"/>
    <property type="match status" value="1"/>
</dbReference>
<evidence type="ECO:0000259" key="3">
    <source>
        <dbReference type="PROSITE" id="PS51320"/>
    </source>
</evidence>
<comment type="caution">
    <text evidence="4">The sequence shown here is derived from an EMBL/GenBank/DDBJ whole genome shotgun (WGS) entry which is preliminary data.</text>
</comment>
<reference evidence="4" key="1">
    <citation type="submission" date="2022-07" db="EMBL/GenBank/DDBJ databases">
        <authorList>
            <person name="Macas J."/>
            <person name="Novak P."/>
            <person name="Neumann P."/>
        </authorList>
    </citation>
    <scope>NUCLEOTIDE SEQUENCE</scope>
</reference>
<evidence type="ECO:0000256" key="2">
    <source>
        <dbReference type="RuleBase" id="RU369065"/>
    </source>
</evidence>
<dbReference type="InterPro" id="IPR018467">
    <property type="entry name" value="CCT_CS"/>
</dbReference>
<dbReference type="Pfam" id="PF06200">
    <property type="entry name" value="tify"/>
    <property type="match status" value="1"/>
</dbReference>
<dbReference type="AlphaFoldDB" id="A0A9P0ZXF4"/>
<evidence type="ECO:0000313" key="4">
    <source>
        <dbReference type="EMBL" id="CAH9118580.1"/>
    </source>
</evidence>
<comment type="domain">
    <text evidence="2">The jas domain is required for interaction with COI1.</text>
</comment>
<dbReference type="GO" id="GO:0009611">
    <property type="term" value="P:response to wounding"/>
    <property type="evidence" value="ECO:0007669"/>
    <property type="project" value="UniProtKB-UniRule"/>
</dbReference>
<protein>
    <recommendedName>
        <fullName evidence="2">Protein TIFY</fullName>
    </recommendedName>
    <alternativeName>
        <fullName evidence="2">Jasmonate ZIM domain-containing protein</fullName>
    </alternativeName>
</protein>
<dbReference type="EMBL" id="CAMAPE010000077">
    <property type="protein sequence ID" value="CAH9118580.1"/>
    <property type="molecule type" value="Genomic_DNA"/>
</dbReference>
<gene>
    <name evidence="4" type="ORF">CEURO_LOCUS22004</name>
</gene>
<dbReference type="GO" id="GO:0005634">
    <property type="term" value="C:nucleus"/>
    <property type="evidence" value="ECO:0007669"/>
    <property type="project" value="UniProtKB-SubCell"/>
</dbReference>
<keyword evidence="2" id="KW-0539">Nucleus</keyword>
<dbReference type="InterPro" id="IPR010399">
    <property type="entry name" value="Tify_dom"/>
</dbReference>
<keyword evidence="5" id="KW-1185">Reference proteome</keyword>
<accession>A0A9P0ZXF4</accession>
<dbReference type="InterPro" id="IPR040390">
    <property type="entry name" value="TIFY/JAZ"/>
</dbReference>
<dbReference type="GO" id="GO:0031347">
    <property type="term" value="P:regulation of defense response"/>
    <property type="evidence" value="ECO:0007669"/>
    <property type="project" value="UniProtKB-UniRule"/>
</dbReference>
<dbReference type="PANTHER" id="PTHR33077:SF52">
    <property type="entry name" value="PROTEIN TIFY 11D"/>
    <property type="match status" value="1"/>
</dbReference>
<dbReference type="SMART" id="SM00979">
    <property type="entry name" value="TIFY"/>
    <property type="match status" value="1"/>
</dbReference>
<organism evidence="4 5">
    <name type="scientific">Cuscuta europaea</name>
    <name type="common">European dodder</name>
    <dbReference type="NCBI Taxonomy" id="41803"/>
    <lineage>
        <taxon>Eukaryota</taxon>
        <taxon>Viridiplantae</taxon>
        <taxon>Streptophyta</taxon>
        <taxon>Embryophyta</taxon>
        <taxon>Tracheophyta</taxon>
        <taxon>Spermatophyta</taxon>
        <taxon>Magnoliopsida</taxon>
        <taxon>eudicotyledons</taxon>
        <taxon>Gunneridae</taxon>
        <taxon>Pentapetalae</taxon>
        <taxon>asterids</taxon>
        <taxon>lamiids</taxon>
        <taxon>Solanales</taxon>
        <taxon>Convolvulaceae</taxon>
        <taxon>Cuscuteae</taxon>
        <taxon>Cuscuta</taxon>
        <taxon>Cuscuta subgen. Cuscuta</taxon>
    </lineage>
</organism>
<dbReference type="PROSITE" id="PS51320">
    <property type="entry name" value="TIFY"/>
    <property type="match status" value="1"/>
</dbReference>
<comment type="similarity">
    <text evidence="1 2">Belongs to the TIFY/JAZ family.</text>
</comment>
<keyword evidence="2" id="KW-1184">Jasmonic acid signaling pathway</keyword>
<sequence length="219" mass="23549">MQLPSGGARLGRAPEKPSFAQTCNLLSRYLNGKGNFSDLGLQIRGKLEAAGSINSHALGKPDVAPATPTINFLANMGKSNPAPQIDLNSTDLVLEHNSVDRASAREPNKTAPLTIFYSGEVLVFDDFPADKAREVLSLASKVSSPAASGVFPTVSPTPQAPFHFSRSNVSGLPIARRSSLHRFLEKRKDRSAARAPYPLQHGPFPVAYSEDVLDLNFKL</sequence>
<dbReference type="GO" id="GO:2000022">
    <property type="term" value="P:regulation of jasmonic acid mediated signaling pathway"/>
    <property type="evidence" value="ECO:0007669"/>
    <property type="project" value="UniProtKB-UniRule"/>
</dbReference>
<feature type="domain" description="Tify" evidence="3">
    <location>
        <begin position="106"/>
        <end position="141"/>
    </location>
</feature>
<evidence type="ECO:0000256" key="1">
    <source>
        <dbReference type="ARBA" id="ARBA00008614"/>
    </source>
</evidence>
<name>A0A9P0ZXF4_CUSEU</name>
<comment type="subcellular location">
    <subcellularLocation>
        <location evidence="2">Nucleus</location>
    </subcellularLocation>
</comment>
<dbReference type="Proteomes" id="UP001152484">
    <property type="component" value="Unassembled WGS sequence"/>
</dbReference>